<sequence length="33" mass="4091">MEKDNITDFLIFLTFIKILKFTKIDKKLFIYCF</sequence>
<evidence type="ECO:0000313" key="2">
    <source>
        <dbReference type="Proteomes" id="UP000008889"/>
    </source>
</evidence>
<dbReference type="Proteomes" id="UP000008889">
    <property type="component" value="Chromosome"/>
</dbReference>
<gene>
    <name evidence="1" type="ORF">GYY_00950</name>
</gene>
<accession>G0H1S1</accession>
<name>G0H1S1_METMI</name>
<dbReference type="KEGG" id="mmd:GYY_00950"/>
<reference evidence="1 2" key="1">
    <citation type="journal article" date="2011" name="J. Bacteriol.">
        <title>Complete Genome Sequence of a Nonculturable Methanococcus maripaludis Strain Extracted in a Metagenomic Survey of Petroleum Reservoir Fluids.</title>
        <authorList>
            <person name="Wang X."/>
            <person name="Greenfield P."/>
            <person name="Li D."/>
            <person name="Hendry P."/>
            <person name="Volk H."/>
            <person name="Sutherland T.D."/>
        </authorList>
    </citation>
    <scope>NUCLEOTIDE SEQUENCE [LARGE SCALE GENOMIC DNA]</scope>
    <source>
        <strain evidence="1 2">X1</strain>
    </source>
</reference>
<evidence type="ECO:0000313" key="1">
    <source>
        <dbReference type="EMBL" id="AEK19078.1"/>
    </source>
</evidence>
<dbReference type="EMBL" id="CP002913">
    <property type="protein sequence ID" value="AEK19078.1"/>
    <property type="molecule type" value="Genomic_DNA"/>
</dbReference>
<dbReference type="HOGENOM" id="CLU_3379934_0_0_2"/>
<dbReference type="AlphaFoldDB" id="G0H1S1"/>
<protein>
    <submittedName>
        <fullName evidence="1">Uncharacterized protein</fullName>
    </submittedName>
</protein>
<proteinExistence type="predicted"/>
<organism evidence="2">
    <name type="scientific">Methanococcus maripaludis X1</name>
    <dbReference type="NCBI Taxonomy" id="1053692"/>
    <lineage>
        <taxon>Archaea</taxon>
        <taxon>Methanobacteriati</taxon>
        <taxon>Methanobacteriota</taxon>
        <taxon>Methanomada group</taxon>
        <taxon>Methanococci</taxon>
        <taxon>Methanococcales</taxon>
        <taxon>Methanococcaceae</taxon>
        <taxon>Methanococcus</taxon>
    </lineage>
</organism>